<dbReference type="PANTHER" id="PTHR43744:SF12">
    <property type="entry name" value="ABC TRANSPORTER PERMEASE PROTEIN MG189-RELATED"/>
    <property type="match status" value="1"/>
</dbReference>
<evidence type="ECO:0000256" key="7">
    <source>
        <dbReference type="RuleBase" id="RU363032"/>
    </source>
</evidence>
<evidence type="ECO:0000256" key="2">
    <source>
        <dbReference type="ARBA" id="ARBA00022448"/>
    </source>
</evidence>
<name>A0ABT7T6H4_9MICO</name>
<keyword evidence="2 7" id="KW-0813">Transport</keyword>
<evidence type="ECO:0000256" key="6">
    <source>
        <dbReference type="ARBA" id="ARBA00023136"/>
    </source>
</evidence>
<accession>A0ABT7T6H4</accession>
<dbReference type="InterPro" id="IPR000515">
    <property type="entry name" value="MetI-like"/>
</dbReference>
<gene>
    <name evidence="10" type="ORF">QUG92_08640</name>
</gene>
<keyword evidence="4 7" id="KW-0812">Transmembrane</keyword>
<feature type="domain" description="ABC transmembrane type-1" evidence="9">
    <location>
        <begin position="98"/>
        <end position="289"/>
    </location>
</feature>
<evidence type="ECO:0000256" key="1">
    <source>
        <dbReference type="ARBA" id="ARBA00004651"/>
    </source>
</evidence>
<feature type="transmembrane region" description="Helical" evidence="7">
    <location>
        <begin position="97"/>
        <end position="121"/>
    </location>
</feature>
<feature type="transmembrane region" description="Helical" evidence="7">
    <location>
        <begin position="133"/>
        <end position="156"/>
    </location>
</feature>
<keyword evidence="11" id="KW-1185">Reference proteome</keyword>
<feature type="compositionally biased region" description="Low complexity" evidence="8">
    <location>
        <begin position="8"/>
        <end position="26"/>
    </location>
</feature>
<dbReference type="CDD" id="cd06261">
    <property type="entry name" value="TM_PBP2"/>
    <property type="match status" value="1"/>
</dbReference>
<evidence type="ECO:0000256" key="3">
    <source>
        <dbReference type="ARBA" id="ARBA00022475"/>
    </source>
</evidence>
<comment type="similarity">
    <text evidence="7">Belongs to the binding-protein-dependent transport system permease family.</text>
</comment>
<dbReference type="EMBL" id="JAUCML010000004">
    <property type="protein sequence ID" value="MDM7885172.1"/>
    <property type="molecule type" value="Genomic_DNA"/>
</dbReference>
<keyword evidence="5 7" id="KW-1133">Transmembrane helix</keyword>
<comment type="subcellular location">
    <subcellularLocation>
        <location evidence="1 7">Cell membrane</location>
        <topology evidence="1 7">Multi-pass membrane protein</topology>
    </subcellularLocation>
</comment>
<feature type="transmembrane region" description="Helical" evidence="7">
    <location>
        <begin position="268"/>
        <end position="289"/>
    </location>
</feature>
<comment type="caution">
    <text evidence="10">The sequence shown here is derived from an EMBL/GenBank/DDBJ whole genome shotgun (WGS) entry which is preliminary data.</text>
</comment>
<dbReference type="Pfam" id="PF00528">
    <property type="entry name" value="BPD_transp_1"/>
    <property type="match status" value="1"/>
</dbReference>
<protein>
    <submittedName>
        <fullName evidence="10">Carbohydrate ABC transporter permease</fullName>
    </submittedName>
</protein>
<dbReference type="InterPro" id="IPR035906">
    <property type="entry name" value="MetI-like_sf"/>
</dbReference>
<evidence type="ECO:0000313" key="10">
    <source>
        <dbReference type="EMBL" id="MDM7885172.1"/>
    </source>
</evidence>
<organism evidence="10 11">
    <name type="scientific">Curtobacterium citri</name>
    <dbReference type="NCBI Taxonomy" id="3055139"/>
    <lineage>
        <taxon>Bacteria</taxon>
        <taxon>Bacillati</taxon>
        <taxon>Actinomycetota</taxon>
        <taxon>Actinomycetes</taxon>
        <taxon>Micrococcales</taxon>
        <taxon>Microbacteriaceae</taxon>
        <taxon>Curtobacterium</taxon>
    </lineage>
</organism>
<keyword evidence="6 7" id="KW-0472">Membrane</keyword>
<dbReference type="RefSeq" id="WP_289458736.1">
    <property type="nucleotide sequence ID" value="NZ_JAUCML010000004.1"/>
</dbReference>
<dbReference type="Gene3D" id="1.10.3720.10">
    <property type="entry name" value="MetI-like"/>
    <property type="match status" value="1"/>
</dbReference>
<feature type="region of interest" description="Disordered" evidence="8">
    <location>
        <begin position="1"/>
        <end position="26"/>
    </location>
</feature>
<sequence>MTSSTWDTGAAASGRSAAAATTTATRSPRKRRGRLLWLRLTVAVIVTVVMAFPLYWMLLTAFSTRADLYAPGLHLWPQHFTLQNFVRPFAEFPVWRWFANSLLVSVVVTVITVVCNLLAGYAFAKLRFRGRNALFLVLLSTLMIPPQAIIVPQFFISIGLHLYGGLWAVILPEAAAIFGVFLARQFFLAVPDELIEAAQLDGAGRFRTFVSVVLPLCRPLLAVLVLLTFMGEWNAFGWPLVALSGNQDLFTVPIGIVGTLQGQYTSDYGAIMAVNLLMILPIVALFLAFQRYFVEGLSRSGLR</sequence>
<evidence type="ECO:0000256" key="4">
    <source>
        <dbReference type="ARBA" id="ARBA00022692"/>
    </source>
</evidence>
<dbReference type="PANTHER" id="PTHR43744">
    <property type="entry name" value="ABC TRANSPORTER PERMEASE PROTEIN MG189-RELATED-RELATED"/>
    <property type="match status" value="1"/>
</dbReference>
<dbReference type="SUPFAM" id="SSF161098">
    <property type="entry name" value="MetI-like"/>
    <property type="match status" value="1"/>
</dbReference>
<feature type="transmembrane region" description="Helical" evidence="7">
    <location>
        <begin position="208"/>
        <end position="230"/>
    </location>
</feature>
<evidence type="ECO:0000313" key="11">
    <source>
        <dbReference type="Proteomes" id="UP001237823"/>
    </source>
</evidence>
<proteinExistence type="inferred from homology"/>
<evidence type="ECO:0000259" key="9">
    <source>
        <dbReference type="PROSITE" id="PS50928"/>
    </source>
</evidence>
<evidence type="ECO:0000256" key="8">
    <source>
        <dbReference type="SAM" id="MobiDB-lite"/>
    </source>
</evidence>
<reference evidence="10 11" key="1">
    <citation type="submission" date="2023-06" db="EMBL/GenBank/DDBJ databases">
        <authorList>
            <person name="Feng G."/>
            <person name="Li J."/>
            <person name="Zhu H."/>
        </authorList>
    </citation>
    <scope>NUCLEOTIDE SEQUENCE [LARGE SCALE GENOMIC DNA]</scope>
    <source>
        <strain evidence="10 11">RHCKG23</strain>
    </source>
</reference>
<feature type="transmembrane region" description="Helical" evidence="7">
    <location>
        <begin position="162"/>
        <end position="187"/>
    </location>
</feature>
<dbReference type="PROSITE" id="PS50928">
    <property type="entry name" value="ABC_TM1"/>
    <property type="match status" value="1"/>
</dbReference>
<feature type="transmembrane region" description="Helical" evidence="7">
    <location>
        <begin position="36"/>
        <end position="58"/>
    </location>
</feature>
<evidence type="ECO:0000256" key="5">
    <source>
        <dbReference type="ARBA" id="ARBA00022989"/>
    </source>
</evidence>
<dbReference type="Proteomes" id="UP001237823">
    <property type="component" value="Unassembled WGS sequence"/>
</dbReference>
<keyword evidence="3" id="KW-1003">Cell membrane</keyword>